<dbReference type="Proteomes" id="UP001470023">
    <property type="component" value="Unassembled WGS sequence"/>
</dbReference>
<comment type="caution">
    <text evidence="1">The sequence shown here is derived from an EMBL/GenBank/DDBJ whole genome shotgun (WGS) entry which is preliminary data.</text>
</comment>
<protein>
    <submittedName>
        <fullName evidence="1">DUF5988 family protein</fullName>
    </submittedName>
</protein>
<gene>
    <name evidence="1" type="ORF">ABT272_44790</name>
</gene>
<keyword evidence="2" id="KW-1185">Reference proteome</keyword>
<name>A0ABV1UMU8_9ACTN</name>
<dbReference type="EMBL" id="JBEPAZ010000148">
    <property type="protein sequence ID" value="MER6434610.1"/>
    <property type="molecule type" value="Genomic_DNA"/>
</dbReference>
<accession>A0ABV1UMU8</accession>
<evidence type="ECO:0000313" key="2">
    <source>
        <dbReference type="Proteomes" id="UP001470023"/>
    </source>
</evidence>
<reference evidence="1 2" key="1">
    <citation type="submission" date="2024-06" db="EMBL/GenBank/DDBJ databases">
        <title>The Natural Products Discovery Center: Release of the First 8490 Sequenced Strains for Exploring Actinobacteria Biosynthetic Diversity.</title>
        <authorList>
            <person name="Kalkreuter E."/>
            <person name="Kautsar S.A."/>
            <person name="Yang D."/>
            <person name="Bader C.D."/>
            <person name="Teijaro C.N."/>
            <person name="Fluegel L."/>
            <person name="Davis C.M."/>
            <person name="Simpson J.R."/>
            <person name="Lauterbach L."/>
            <person name="Steele A.D."/>
            <person name="Gui C."/>
            <person name="Meng S."/>
            <person name="Li G."/>
            <person name="Viehrig K."/>
            <person name="Ye F."/>
            <person name="Su P."/>
            <person name="Kiefer A.F."/>
            <person name="Nichols A."/>
            <person name="Cepeda A.J."/>
            <person name="Yan W."/>
            <person name="Fan B."/>
            <person name="Jiang Y."/>
            <person name="Adhikari A."/>
            <person name="Zheng C.-J."/>
            <person name="Schuster L."/>
            <person name="Cowan T.M."/>
            <person name="Smanski M.J."/>
            <person name="Chevrette M.G."/>
            <person name="De Carvalho L.P.S."/>
            <person name="Shen B."/>
        </authorList>
    </citation>
    <scope>NUCLEOTIDE SEQUENCE [LARGE SCALE GENOMIC DNA]</scope>
    <source>
        <strain evidence="1 2">NPDC001166</strain>
    </source>
</reference>
<sequence length="67" mass="7509">MIKVILHGGPKDLSETWLTESVPLLEEKLKIQFGAGYEHFVNHGEERAHEGTAIPVLTWVGRTKIAE</sequence>
<evidence type="ECO:0000313" key="1">
    <source>
        <dbReference type="EMBL" id="MER6434610.1"/>
    </source>
</evidence>
<dbReference type="Pfam" id="PF19450">
    <property type="entry name" value="DUF5988"/>
    <property type="match status" value="1"/>
</dbReference>
<dbReference type="InterPro" id="IPR046030">
    <property type="entry name" value="DUF5988"/>
</dbReference>
<dbReference type="RefSeq" id="WP_352066415.1">
    <property type="nucleotide sequence ID" value="NZ_JBEPAZ010000148.1"/>
</dbReference>
<proteinExistence type="predicted"/>
<organism evidence="1 2">
    <name type="scientific">Streptomyces sp. 900105245</name>
    <dbReference type="NCBI Taxonomy" id="3154379"/>
    <lineage>
        <taxon>Bacteria</taxon>
        <taxon>Bacillati</taxon>
        <taxon>Actinomycetota</taxon>
        <taxon>Actinomycetes</taxon>
        <taxon>Kitasatosporales</taxon>
        <taxon>Streptomycetaceae</taxon>
        <taxon>Streptomyces</taxon>
    </lineage>
</organism>